<dbReference type="PANTHER" id="PTHR31793">
    <property type="entry name" value="4-HYDROXYBENZOYL-COA THIOESTERASE FAMILY MEMBER"/>
    <property type="match status" value="1"/>
</dbReference>
<accession>W1NCK7</accession>
<evidence type="ECO:0000256" key="2">
    <source>
        <dbReference type="ARBA" id="ARBA00022801"/>
    </source>
</evidence>
<dbReference type="InterPro" id="IPR006684">
    <property type="entry name" value="YbgC/YbaW"/>
</dbReference>
<comment type="similarity">
    <text evidence="1">Belongs to the 4-hydroxybenzoyl-CoA thioesterase family.</text>
</comment>
<dbReference type="EMBL" id="AVBC01000014">
    <property type="protein sequence ID" value="ERL52670.1"/>
    <property type="molecule type" value="Genomic_DNA"/>
</dbReference>
<dbReference type="PATRIC" id="fig|1178482.3.peg.343"/>
<dbReference type="InterPro" id="IPR050563">
    <property type="entry name" value="4-hydroxybenzoyl-CoA_TE"/>
</dbReference>
<evidence type="ECO:0000256" key="1">
    <source>
        <dbReference type="ARBA" id="ARBA00005953"/>
    </source>
</evidence>
<dbReference type="OrthoDB" id="9799036at2"/>
<keyword evidence="4" id="KW-1185">Reference proteome</keyword>
<comment type="caution">
    <text evidence="3">The sequence shown here is derived from an EMBL/GenBank/DDBJ whole genome shotgun (WGS) entry which is preliminary data.</text>
</comment>
<dbReference type="SUPFAM" id="SSF54637">
    <property type="entry name" value="Thioesterase/thiol ester dehydrase-isomerase"/>
    <property type="match status" value="1"/>
</dbReference>
<protein>
    <submittedName>
        <fullName evidence="3">Uncharacterized protein</fullName>
    </submittedName>
</protein>
<proteinExistence type="inferred from homology"/>
<dbReference type="Gene3D" id="3.10.129.10">
    <property type="entry name" value="Hotdog Thioesterase"/>
    <property type="match status" value="1"/>
</dbReference>
<dbReference type="Proteomes" id="UP000019113">
    <property type="component" value="Unassembled WGS sequence"/>
</dbReference>
<dbReference type="PANTHER" id="PTHR31793:SF24">
    <property type="entry name" value="LONG-CHAIN ACYL-COA THIOESTERASE FADM"/>
    <property type="match status" value="1"/>
</dbReference>
<dbReference type="AlphaFoldDB" id="W1NCK7"/>
<evidence type="ECO:0000313" key="3">
    <source>
        <dbReference type="EMBL" id="ERL52670.1"/>
    </source>
</evidence>
<dbReference type="KEGG" id="hhu:AR456_11225"/>
<gene>
    <name evidence="3" type="ORF">BJB45_15435</name>
</gene>
<dbReference type="GO" id="GO:0047617">
    <property type="term" value="F:fatty acyl-CoA hydrolase activity"/>
    <property type="evidence" value="ECO:0007669"/>
    <property type="project" value="TreeGrafter"/>
</dbReference>
<dbReference type="InterPro" id="IPR029069">
    <property type="entry name" value="HotDog_dom_sf"/>
</dbReference>
<dbReference type="CDD" id="cd00586">
    <property type="entry name" value="4HBT"/>
    <property type="match status" value="1"/>
</dbReference>
<name>W1NCK7_9GAMM</name>
<dbReference type="Pfam" id="PF13279">
    <property type="entry name" value="4HBT_2"/>
    <property type="match status" value="1"/>
</dbReference>
<reference evidence="3 4" key="1">
    <citation type="submission" date="2013-08" db="EMBL/GenBank/DDBJ databases">
        <title>draft genome of Halomonas huanghegensis, strain BJGMM-B45T.</title>
        <authorList>
            <person name="Miao C."/>
            <person name="Wan Y."/>
            <person name="Jin W."/>
        </authorList>
    </citation>
    <scope>NUCLEOTIDE SEQUENCE [LARGE SCALE GENOMIC DNA]</scope>
    <source>
        <strain evidence="3 4">BJGMM-B45</strain>
    </source>
</reference>
<dbReference type="STRING" id="1178482.AR456_11225"/>
<sequence length="145" mass="16293">MDDNITTIELRVRGYHLDGYGHVNHARYLEFLEEGRWDYFDHHAALMDQLRDGQIAFVVVNLNIDYRAAAVAGDDLVVETQLAEVGSRSAKMVQEIRRRSDQQRVCRAVLTFVLLNVAENSAMTIEGSLRESLSALVAAQKSQSA</sequence>
<dbReference type="NCBIfam" id="TIGR00051">
    <property type="entry name" value="YbgC/FadM family acyl-CoA thioesterase"/>
    <property type="match status" value="1"/>
</dbReference>
<dbReference type="PIRSF" id="PIRSF003230">
    <property type="entry name" value="YbgC"/>
    <property type="match status" value="1"/>
</dbReference>
<keyword evidence="2" id="KW-0378">Hydrolase</keyword>
<evidence type="ECO:0000313" key="4">
    <source>
        <dbReference type="Proteomes" id="UP000019113"/>
    </source>
</evidence>
<dbReference type="RefSeq" id="WP_021817294.1">
    <property type="nucleotide sequence ID" value="NZ_AVBC01000014.1"/>
</dbReference>
<organism evidence="3 4">
    <name type="scientific">Halomonas huangheensis</name>
    <dbReference type="NCBI Taxonomy" id="1178482"/>
    <lineage>
        <taxon>Bacteria</taxon>
        <taxon>Pseudomonadati</taxon>
        <taxon>Pseudomonadota</taxon>
        <taxon>Gammaproteobacteria</taxon>
        <taxon>Oceanospirillales</taxon>
        <taxon>Halomonadaceae</taxon>
        <taxon>Halomonas</taxon>
    </lineage>
</organism>
<dbReference type="eggNOG" id="COG0824">
    <property type="taxonomic scope" value="Bacteria"/>
</dbReference>